<dbReference type="RefSeq" id="WP_100211380.1">
    <property type="nucleotide sequence ID" value="NZ_CP138495.1"/>
</dbReference>
<dbReference type="OrthoDB" id="1261342at2"/>
<evidence type="ECO:0000313" key="2">
    <source>
        <dbReference type="Proteomes" id="UP000231564"/>
    </source>
</evidence>
<organism evidence="1 2">
    <name type="scientific">Tenacibaculum maritimum NCIMB 2154</name>
    <dbReference type="NCBI Taxonomy" id="1349785"/>
    <lineage>
        <taxon>Bacteria</taxon>
        <taxon>Pseudomonadati</taxon>
        <taxon>Bacteroidota</taxon>
        <taxon>Flavobacteriia</taxon>
        <taxon>Flavobacteriales</taxon>
        <taxon>Flavobacteriaceae</taxon>
        <taxon>Tenacibaculum</taxon>
    </lineage>
</organism>
<dbReference type="EMBL" id="LT634361">
    <property type="protein sequence ID" value="SFZ83285.1"/>
    <property type="molecule type" value="Genomic_DNA"/>
</dbReference>
<reference evidence="1 2" key="1">
    <citation type="submission" date="2016-11" db="EMBL/GenBank/DDBJ databases">
        <authorList>
            <person name="Jaros S."/>
            <person name="Januszkiewicz K."/>
            <person name="Wedrychowicz H."/>
        </authorList>
    </citation>
    <scope>NUCLEOTIDE SEQUENCE [LARGE SCALE GENOMIC DNA]</scope>
    <source>
        <strain evidence="1">NCIMB 2154T</strain>
    </source>
</reference>
<keyword evidence="2" id="KW-1185">Reference proteome</keyword>
<proteinExistence type="predicted"/>
<evidence type="ECO:0000313" key="1">
    <source>
        <dbReference type="EMBL" id="SFZ83285.1"/>
    </source>
</evidence>
<dbReference type="GeneID" id="47723478"/>
<accession>A0A2H1EAU8</accession>
<name>A0A2H1EAU8_9FLAO</name>
<protein>
    <submittedName>
        <fullName evidence="1">Uncharacterized protein</fullName>
    </submittedName>
</protein>
<sequence length="191" mass="23137">MIKEFSKLLIIFFVCLNSCKKNEQKETKSVVKLKVENNKIFPKKLKLVEKKIKQDSLIFELNNYIIYFLNKENECWNMLKIKDKVKNQVFLLNTDKSLCFESNSLDDFSPNQKYLTLHSLERGILDVRDKKESIEKYYCIFLDIKNRKLSKRNQEFFCSGEWNSFNEWVIDQEDKYNPVDFFYDIEDKTKW</sequence>
<dbReference type="AlphaFoldDB" id="A0A2H1EAU8"/>
<dbReference type="Proteomes" id="UP000231564">
    <property type="component" value="Chromosome MARIT"/>
</dbReference>
<dbReference type="KEGG" id="tmar:MARIT_1987"/>
<gene>
    <name evidence="1" type="ORF">MARIT_1987</name>
</gene>